<accession>A0A5M9M6S5</accession>
<protein>
    <submittedName>
        <fullName evidence="1">Uncharacterized protein</fullName>
    </submittedName>
</protein>
<proteinExistence type="predicted"/>
<dbReference type="GeneID" id="54324779"/>
<name>A0A5M9M6S5_9EURO</name>
<sequence>MPLYNTDSRLIQADISQPTPYGFDLRPRSITLSTVLRAEDVRPTVVRPFYLLNHWASLEATVLGCLRANSTYYVKLLANHGEEKQQSMCNVQKVTNQRGSYKFDMAALAVAVLAVS</sequence>
<evidence type="ECO:0000313" key="2">
    <source>
        <dbReference type="Proteomes" id="UP000324241"/>
    </source>
</evidence>
<evidence type="ECO:0000313" key="1">
    <source>
        <dbReference type="EMBL" id="KAA8641276.1"/>
    </source>
</evidence>
<gene>
    <name evidence="1" type="ORF">ATNIH1004_002077</name>
</gene>
<dbReference type="EMBL" id="QUQM01000014">
    <property type="protein sequence ID" value="KAA8641276.1"/>
    <property type="molecule type" value="Genomic_DNA"/>
</dbReference>
<dbReference type="RefSeq" id="XP_033420638.1">
    <property type="nucleotide sequence ID" value="XM_033566772.1"/>
</dbReference>
<comment type="caution">
    <text evidence="1">The sequence shown here is derived from an EMBL/GenBank/DDBJ whole genome shotgun (WGS) entry which is preliminary data.</text>
</comment>
<reference evidence="1 2" key="1">
    <citation type="submission" date="2019-08" db="EMBL/GenBank/DDBJ databases">
        <title>The genome sequence of a newly discovered highly antifungal drug resistant Aspergillus species, Aspergillus tanneri NIH 1004.</title>
        <authorList>
            <person name="Mounaud S."/>
            <person name="Singh I."/>
            <person name="Joardar V."/>
            <person name="Pakala S."/>
            <person name="Pakala S."/>
            <person name="Venepally P."/>
            <person name="Chung J.K."/>
            <person name="Losada L."/>
            <person name="Nierman W.C."/>
        </authorList>
    </citation>
    <scope>NUCLEOTIDE SEQUENCE [LARGE SCALE GENOMIC DNA]</scope>
    <source>
        <strain evidence="1 2">NIH1004</strain>
    </source>
</reference>
<dbReference type="AlphaFoldDB" id="A0A5M9M6S5"/>
<dbReference type="Proteomes" id="UP000324241">
    <property type="component" value="Unassembled WGS sequence"/>
</dbReference>
<organism evidence="1 2">
    <name type="scientific">Aspergillus tanneri</name>
    <dbReference type="NCBI Taxonomy" id="1220188"/>
    <lineage>
        <taxon>Eukaryota</taxon>
        <taxon>Fungi</taxon>
        <taxon>Dikarya</taxon>
        <taxon>Ascomycota</taxon>
        <taxon>Pezizomycotina</taxon>
        <taxon>Eurotiomycetes</taxon>
        <taxon>Eurotiomycetidae</taxon>
        <taxon>Eurotiales</taxon>
        <taxon>Aspergillaceae</taxon>
        <taxon>Aspergillus</taxon>
        <taxon>Aspergillus subgen. Circumdati</taxon>
    </lineage>
</organism>